<comment type="caution">
    <text evidence="7">The sequence shown here is derived from an EMBL/GenBank/DDBJ whole genome shotgun (WGS) entry which is preliminary data.</text>
</comment>
<evidence type="ECO:0000259" key="6">
    <source>
        <dbReference type="PROSITE" id="PS50157"/>
    </source>
</evidence>
<feature type="region of interest" description="Disordered" evidence="5">
    <location>
        <begin position="107"/>
        <end position="126"/>
    </location>
</feature>
<dbReference type="GO" id="GO:0008270">
    <property type="term" value="F:zinc ion binding"/>
    <property type="evidence" value="ECO:0007669"/>
    <property type="project" value="UniProtKB-KW"/>
</dbReference>
<feature type="domain" description="C2H2-type" evidence="6">
    <location>
        <begin position="216"/>
        <end position="243"/>
    </location>
</feature>
<dbReference type="PROSITE" id="PS00028">
    <property type="entry name" value="ZINC_FINGER_C2H2_1"/>
    <property type="match status" value="1"/>
</dbReference>
<evidence type="ECO:0000256" key="2">
    <source>
        <dbReference type="ARBA" id="ARBA00022771"/>
    </source>
</evidence>
<feature type="compositionally biased region" description="Acidic residues" evidence="5">
    <location>
        <begin position="110"/>
        <end position="119"/>
    </location>
</feature>
<keyword evidence="3" id="KW-0862">Zinc</keyword>
<dbReference type="PANTHER" id="PTHR23235">
    <property type="entry name" value="KRUEPPEL-LIKE TRANSCRIPTION FACTOR"/>
    <property type="match status" value="1"/>
</dbReference>
<sequence length="276" mass="31568">MTVMVIPGSVIFRRVAEAPVLAPGDPLRNIQLREAFSLPQVRKVLPEQRLSQAPSSRRMWEAAAVHLQHLREGVQAEGQFPAAQRYYPRSSFFPGALILLKPELETLQEKEEEEEEEEEPRSPEPLMIVDTSEALPAEPDSFDNDSAFDPSIEENGEEDDLTMNLQKITAILDPQDPLETPGSCLDDIANLEYEDELADPDDPSTSESRRRRIKKHACPQCDRKYTNKSTLNRHLREECGKKPQYTCRYCHKSFKQRSNFQRHIWTIHGCLLTTIA</sequence>
<proteinExistence type="predicted"/>
<dbReference type="InterPro" id="IPR036236">
    <property type="entry name" value="Znf_C2H2_sf"/>
</dbReference>
<dbReference type="SMART" id="SM00355">
    <property type="entry name" value="ZnF_C2H2"/>
    <property type="match status" value="2"/>
</dbReference>
<feature type="region of interest" description="Disordered" evidence="5">
    <location>
        <begin position="136"/>
        <end position="157"/>
    </location>
</feature>
<accession>A0AAV7IPL6</accession>
<evidence type="ECO:0000256" key="4">
    <source>
        <dbReference type="PROSITE-ProRule" id="PRU00042"/>
    </source>
</evidence>
<feature type="domain" description="C2H2-type" evidence="6">
    <location>
        <begin position="245"/>
        <end position="268"/>
    </location>
</feature>
<name>A0AAV7IPL6_COTGL</name>
<keyword evidence="1" id="KW-0479">Metal-binding</keyword>
<dbReference type="AlphaFoldDB" id="A0AAV7IPL6"/>
<dbReference type="Pfam" id="PF00096">
    <property type="entry name" value="zf-C2H2"/>
    <property type="match status" value="2"/>
</dbReference>
<dbReference type="GO" id="GO:0000978">
    <property type="term" value="F:RNA polymerase II cis-regulatory region sequence-specific DNA binding"/>
    <property type="evidence" value="ECO:0007669"/>
    <property type="project" value="TreeGrafter"/>
</dbReference>
<evidence type="ECO:0000313" key="8">
    <source>
        <dbReference type="Proteomes" id="UP000826195"/>
    </source>
</evidence>
<dbReference type="PROSITE" id="PS50157">
    <property type="entry name" value="ZINC_FINGER_C2H2_2"/>
    <property type="match status" value="2"/>
</dbReference>
<evidence type="ECO:0000256" key="1">
    <source>
        <dbReference type="ARBA" id="ARBA00022723"/>
    </source>
</evidence>
<organism evidence="7 8">
    <name type="scientific">Cotesia glomerata</name>
    <name type="common">Lepidopteran parasitic wasp</name>
    <name type="synonym">Apanteles glomeratus</name>
    <dbReference type="NCBI Taxonomy" id="32391"/>
    <lineage>
        <taxon>Eukaryota</taxon>
        <taxon>Metazoa</taxon>
        <taxon>Ecdysozoa</taxon>
        <taxon>Arthropoda</taxon>
        <taxon>Hexapoda</taxon>
        <taxon>Insecta</taxon>
        <taxon>Pterygota</taxon>
        <taxon>Neoptera</taxon>
        <taxon>Endopterygota</taxon>
        <taxon>Hymenoptera</taxon>
        <taxon>Apocrita</taxon>
        <taxon>Ichneumonoidea</taxon>
        <taxon>Braconidae</taxon>
        <taxon>Microgastrinae</taxon>
        <taxon>Cotesia</taxon>
    </lineage>
</organism>
<gene>
    <name evidence="7" type="ORF">KQX54_003885</name>
</gene>
<evidence type="ECO:0000256" key="5">
    <source>
        <dbReference type="SAM" id="MobiDB-lite"/>
    </source>
</evidence>
<keyword evidence="2 4" id="KW-0863">Zinc-finger</keyword>
<dbReference type="Proteomes" id="UP000826195">
    <property type="component" value="Unassembled WGS sequence"/>
</dbReference>
<dbReference type="GO" id="GO:0000981">
    <property type="term" value="F:DNA-binding transcription factor activity, RNA polymerase II-specific"/>
    <property type="evidence" value="ECO:0007669"/>
    <property type="project" value="TreeGrafter"/>
</dbReference>
<dbReference type="InterPro" id="IPR013087">
    <property type="entry name" value="Znf_C2H2_type"/>
</dbReference>
<evidence type="ECO:0000256" key="3">
    <source>
        <dbReference type="ARBA" id="ARBA00022833"/>
    </source>
</evidence>
<keyword evidence="8" id="KW-1185">Reference proteome</keyword>
<dbReference type="SUPFAM" id="SSF57667">
    <property type="entry name" value="beta-beta-alpha zinc fingers"/>
    <property type="match status" value="1"/>
</dbReference>
<evidence type="ECO:0000313" key="7">
    <source>
        <dbReference type="EMBL" id="KAH0553747.1"/>
    </source>
</evidence>
<dbReference type="EMBL" id="JAHXZJ010001119">
    <property type="protein sequence ID" value="KAH0553747.1"/>
    <property type="molecule type" value="Genomic_DNA"/>
</dbReference>
<protein>
    <recommendedName>
        <fullName evidence="6">C2H2-type domain-containing protein</fullName>
    </recommendedName>
</protein>
<reference evidence="7 8" key="1">
    <citation type="journal article" date="2021" name="J. Hered.">
        <title>A chromosome-level genome assembly of the parasitoid wasp, Cotesia glomerata (Hymenoptera: Braconidae).</title>
        <authorList>
            <person name="Pinto B.J."/>
            <person name="Weis J.J."/>
            <person name="Gamble T."/>
            <person name="Ode P.J."/>
            <person name="Paul R."/>
            <person name="Zaspel J.M."/>
        </authorList>
    </citation>
    <scope>NUCLEOTIDE SEQUENCE [LARGE SCALE GENOMIC DNA]</scope>
    <source>
        <strain evidence="7">CgM1</strain>
    </source>
</reference>
<dbReference type="Gene3D" id="3.30.160.60">
    <property type="entry name" value="Classic Zinc Finger"/>
    <property type="match status" value="1"/>
</dbReference>
<dbReference type="PANTHER" id="PTHR23235:SF120">
    <property type="entry name" value="KRUPPEL-LIKE FACTOR 15"/>
    <property type="match status" value="1"/>
</dbReference>